<dbReference type="InterPro" id="IPR037026">
    <property type="entry name" value="Vgr_OB-fold_dom_sf"/>
</dbReference>
<organism evidence="1 2">
    <name type="scientific">Lactobacillus amylovorus</name>
    <dbReference type="NCBI Taxonomy" id="1604"/>
    <lineage>
        <taxon>Bacteria</taxon>
        <taxon>Bacillati</taxon>
        <taxon>Bacillota</taxon>
        <taxon>Bacilli</taxon>
        <taxon>Lactobacillales</taxon>
        <taxon>Lactobacillaceae</taxon>
        <taxon>Lactobacillus</taxon>
    </lineage>
</organism>
<dbReference type="Proteomes" id="UP000312326">
    <property type="component" value="Chromosome"/>
</dbReference>
<dbReference type="EMBL" id="CP029754">
    <property type="protein sequence ID" value="QDD70221.1"/>
    <property type="molecule type" value="Genomic_DNA"/>
</dbReference>
<dbReference type="RefSeq" id="WP_139962250.1">
    <property type="nucleotide sequence ID" value="NZ_CP029754.1"/>
</dbReference>
<dbReference type="AlphaFoldDB" id="A0A5B8EGQ1"/>
<evidence type="ECO:0000313" key="1">
    <source>
        <dbReference type="EMBL" id="QDD70221.1"/>
    </source>
</evidence>
<accession>A0A5B8EGQ1</accession>
<name>A0A5B8EGQ1_LACAM</name>
<evidence type="ECO:0000313" key="2">
    <source>
        <dbReference type="Proteomes" id="UP000312326"/>
    </source>
</evidence>
<protein>
    <submittedName>
        <fullName evidence="1">Uncharacterized protein</fullName>
    </submittedName>
</protein>
<dbReference type="Gene3D" id="2.40.50.230">
    <property type="entry name" value="Gp5 N-terminal domain"/>
    <property type="match status" value="1"/>
</dbReference>
<sequence>MANSRNELNTYAIRAIKHLNDRNRMNYASAWIGKIVKYDSKKHLADVQPLANLLDGQKSAQVLEIPVSENCYIIDEILERLKPDFTATDTNSHSNFVSHYPKHRLLRAGVPVVCVVLDRDNDNWKGGREANTYDPETLRTHDINDSIVIGVLGGDAVYG</sequence>
<proteinExistence type="predicted"/>
<gene>
    <name evidence="1" type="ORF">DM298_04500</name>
</gene>
<reference evidence="1 2" key="1">
    <citation type="submission" date="2018-06" db="EMBL/GenBank/DDBJ databases">
        <title>Complete genome sequnece of Lactobacillus amylovorus PMRA3.</title>
        <authorList>
            <person name="Nam Y.-D."/>
            <person name="Chung W.-H."/>
            <person name="Park Y.S."/>
            <person name="Kang J."/>
        </authorList>
    </citation>
    <scope>NUCLEOTIDE SEQUENCE [LARGE SCALE GENOMIC DNA]</scope>
    <source>
        <strain evidence="1 2">PMRA3</strain>
    </source>
</reference>